<feature type="compositionally biased region" description="Basic and acidic residues" evidence="1">
    <location>
        <begin position="40"/>
        <end position="51"/>
    </location>
</feature>
<feature type="region of interest" description="Disordered" evidence="1">
    <location>
        <begin position="1"/>
        <end position="51"/>
    </location>
</feature>
<name>A0A9P8P095_9ASCO</name>
<evidence type="ECO:0000256" key="1">
    <source>
        <dbReference type="SAM" id="MobiDB-lite"/>
    </source>
</evidence>
<sequence length="66" mass="7489">MTEVSDKSDSGVPEPDRFNNLENPLKRDVSATSSKSLSRSPERELRNRWPELPDLLSTLSLSLRYA</sequence>
<evidence type="ECO:0000313" key="2">
    <source>
        <dbReference type="EMBL" id="KAH3662970.1"/>
    </source>
</evidence>
<dbReference type="Proteomes" id="UP000788993">
    <property type="component" value="Unassembled WGS sequence"/>
</dbReference>
<reference evidence="2" key="1">
    <citation type="journal article" date="2021" name="Open Biol.">
        <title>Shared evolutionary footprints suggest mitochondrial oxidative damage underlies multiple complex I losses in fungi.</title>
        <authorList>
            <person name="Schikora-Tamarit M.A."/>
            <person name="Marcet-Houben M."/>
            <person name="Nosek J."/>
            <person name="Gabaldon T."/>
        </authorList>
    </citation>
    <scope>NUCLEOTIDE SEQUENCE</scope>
    <source>
        <strain evidence="2">NCAIM Y.01608</strain>
    </source>
</reference>
<proteinExistence type="predicted"/>
<evidence type="ECO:0000313" key="3">
    <source>
        <dbReference type="Proteomes" id="UP000788993"/>
    </source>
</evidence>
<comment type="caution">
    <text evidence="2">The sequence shown here is derived from an EMBL/GenBank/DDBJ whole genome shotgun (WGS) entry which is preliminary data.</text>
</comment>
<gene>
    <name evidence="2" type="ORF">OGATHE_004546</name>
</gene>
<accession>A0A9P8P095</accession>
<dbReference type="AlphaFoldDB" id="A0A9P8P095"/>
<organism evidence="2 3">
    <name type="scientific">Ogataea polymorpha</name>
    <dbReference type="NCBI Taxonomy" id="460523"/>
    <lineage>
        <taxon>Eukaryota</taxon>
        <taxon>Fungi</taxon>
        <taxon>Dikarya</taxon>
        <taxon>Ascomycota</taxon>
        <taxon>Saccharomycotina</taxon>
        <taxon>Pichiomycetes</taxon>
        <taxon>Pichiales</taxon>
        <taxon>Pichiaceae</taxon>
        <taxon>Ogataea</taxon>
    </lineage>
</organism>
<dbReference type="EMBL" id="JAEUBD010001266">
    <property type="protein sequence ID" value="KAH3662970.1"/>
    <property type="molecule type" value="Genomic_DNA"/>
</dbReference>
<feature type="compositionally biased region" description="Polar residues" evidence="1">
    <location>
        <begin position="30"/>
        <end position="39"/>
    </location>
</feature>
<keyword evidence="3" id="KW-1185">Reference proteome</keyword>
<feature type="compositionally biased region" description="Basic and acidic residues" evidence="1">
    <location>
        <begin position="1"/>
        <end position="29"/>
    </location>
</feature>
<reference evidence="2" key="2">
    <citation type="submission" date="2021-01" db="EMBL/GenBank/DDBJ databases">
        <authorList>
            <person name="Schikora-Tamarit M.A."/>
        </authorList>
    </citation>
    <scope>NUCLEOTIDE SEQUENCE</scope>
    <source>
        <strain evidence="2">NCAIM Y.01608</strain>
    </source>
</reference>
<protein>
    <submittedName>
        <fullName evidence="2">Uncharacterized protein</fullName>
    </submittedName>
</protein>